<comment type="caution">
    <text evidence="7">The sequence shown here is derived from an EMBL/GenBank/DDBJ whole genome shotgun (WGS) entry which is preliminary data.</text>
</comment>
<comment type="similarity">
    <text evidence="3">Belongs to the bacterial flagellin family.</text>
</comment>
<evidence type="ECO:0000256" key="4">
    <source>
        <dbReference type="ARBA" id="ARBA00023143"/>
    </source>
</evidence>
<dbReference type="InterPro" id="IPR046358">
    <property type="entry name" value="Flagellin_C"/>
</dbReference>
<keyword evidence="7" id="KW-0282">Flagellum</keyword>
<name>A0ABW2UG44_9RHOB</name>
<reference evidence="8" key="1">
    <citation type="journal article" date="2019" name="Int. J. Syst. Evol. Microbiol.">
        <title>The Global Catalogue of Microorganisms (GCM) 10K type strain sequencing project: providing services to taxonomists for standard genome sequencing and annotation.</title>
        <authorList>
            <consortium name="The Broad Institute Genomics Platform"/>
            <consortium name="The Broad Institute Genome Sequencing Center for Infectious Disease"/>
            <person name="Wu L."/>
            <person name="Ma J."/>
        </authorList>
    </citation>
    <scope>NUCLEOTIDE SEQUENCE [LARGE SCALE GENOMIC DNA]</scope>
    <source>
        <strain evidence="8">CGMCC 1.12750</strain>
    </source>
</reference>
<evidence type="ECO:0000313" key="7">
    <source>
        <dbReference type="EMBL" id="MFC7703629.1"/>
    </source>
</evidence>
<evidence type="ECO:0000256" key="2">
    <source>
        <dbReference type="ARBA" id="ARBA00004613"/>
    </source>
</evidence>
<dbReference type="PANTHER" id="PTHR42792">
    <property type="entry name" value="FLAGELLIN"/>
    <property type="match status" value="1"/>
</dbReference>
<dbReference type="Gene3D" id="1.20.1330.10">
    <property type="entry name" value="f41 fragment of flagellin, N-terminal domain"/>
    <property type="match status" value="2"/>
</dbReference>
<keyword evidence="7" id="KW-0966">Cell projection</keyword>
<keyword evidence="4" id="KW-0975">Bacterial flagellum</keyword>
<evidence type="ECO:0000313" key="8">
    <source>
        <dbReference type="Proteomes" id="UP001596516"/>
    </source>
</evidence>
<dbReference type="Pfam" id="PF00700">
    <property type="entry name" value="Flagellin_C"/>
    <property type="match status" value="1"/>
</dbReference>
<evidence type="ECO:0000259" key="5">
    <source>
        <dbReference type="Pfam" id="PF00669"/>
    </source>
</evidence>
<dbReference type="InterPro" id="IPR001029">
    <property type="entry name" value="Flagellin_N"/>
</dbReference>
<dbReference type="PANTHER" id="PTHR42792:SF1">
    <property type="entry name" value="FLAGELLAR HOOK-ASSOCIATED PROTEIN 3"/>
    <property type="match status" value="1"/>
</dbReference>
<dbReference type="EMBL" id="JBHTFQ010000002">
    <property type="protein sequence ID" value="MFC7703629.1"/>
    <property type="molecule type" value="Genomic_DNA"/>
</dbReference>
<keyword evidence="8" id="KW-1185">Reference proteome</keyword>
<feature type="domain" description="Flagellin N-terminal" evidence="5">
    <location>
        <begin position="21"/>
        <end position="138"/>
    </location>
</feature>
<accession>A0ABW2UG44</accession>
<sequence>MKIGTRLFNDLSLRRFSALGEEIATLQGKIATGRNPVRPSLDPVAASRLSAAQDMRAQMARFSGNTARANERLSQADVALGETAQIMARLRELTIRASSDALTTNDWRAIRVEAQQLRGTLFDLANTRDAQGHSLFSGFRVQAQAFVETPDGSIRYAGDRGQHQLRVSETARLATGLDGASVFGAATTPSGPQSVFDIADRLIAALTEGGSLSGQVQADTGRASLRLETARDPVAWRFSLSGPLGHAEIAASLIHGLPGPLVEAINAASARTGVTAELAEGDNRIVLQSLNSGPIILSGLTTGPGGTAPPVPGQRAMLQPIGPDGAERGPVQPFRDARLALEQSLVDIEAAGAHLSLQRARIGALANAATHHERVLTDRQVQLDQLVSGIEDTDIAAAVTELQTRLLNRQAGQQVFAKISQQSLLDFLR</sequence>
<dbReference type="RefSeq" id="WP_377400278.1">
    <property type="nucleotide sequence ID" value="NZ_JBHTFQ010000002.1"/>
</dbReference>
<dbReference type="InterPro" id="IPR001492">
    <property type="entry name" value="Flagellin"/>
</dbReference>
<dbReference type="NCBIfam" id="TIGR02550">
    <property type="entry name" value="flagell_flgL"/>
    <property type="match status" value="1"/>
</dbReference>
<dbReference type="Proteomes" id="UP001596516">
    <property type="component" value="Unassembled WGS sequence"/>
</dbReference>
<proteinExistence type="inferred from homology"/>
<gene>
    <name evidence="7" type="primary">flgL</name>
    <name evidence="7" type="ORF">ACFQXB_05405</name>
</gene>
<organism evidence="7 8">
    <name type="scientific">Plastorhodobacter daqingensis</name>
    <dbReference type="NCBI Taxonomy" id="1387281"/>
    <lineage>
        <taxon>Bacteria</taxon>
        <taxon>Pseudomonadati</taxon>
        <taxon>Pseudomonadota</taxon>
        <taxon>Alphaproteobacteria</taxon>
        <taxon>Rhodobacterales</taxon>
        <taxon>Paracoccaceae</taxon>
        <taxon>Plastorhodobacter</taxon>
    </lineage>
</organism>
<dbReference type="SUPFAM" id="SSF64518">
    <property type="entry name" value="Phase 1 flagellin"/>
    <property type="match status" value="1"/>
</dbReference>
<evidence type="ECO:0000256" key="1">
    <source>
        <dbReference type="ARBA" id="ARBA00004365"/>
    </source>
</evidence>
<protein>
    <submittedName>
        <fullName evidence="7">Flagellar hook-associated protein FlgL</fullName>
    </submittedName>
</protein>
<dbReference type="Gene3D" id="3.30.70.2120">
    <property type="match status" value="1"/>
</dbReference>
<comment type="subcellular location">
    <subcellularLocation>
        <location evidence="1">Bacterial flagellum</location>
    </subcellularLocation>
    <subcellularLocation>
        <location evidence="2">Secreted</location>
    </subcellularLocation>
</comment>
<evidence type="ECO:0000259" key="6">
    <source>
        <dbReference type="Pfam" id="PF00700"/>
    </source>
</evidence>
<dbReference type="InterPro" id="IPR013384">
    <property type="entry name" value="Flagell_FlgL"/>
</dbReference>
<dbReference type="Pfam" id="PF00669">
    <property type="entry name" value="Flagellin_N"/>
    <property type="match status" value="1"/>
</dbReference>
<keyword evidence="7" id="KW-0969">Cilium</keyword>
<evidence type="ECO:0000256" key="3">
    <source>
        <dbReference type="ARBA" id="ARBA00005709"/>
    </source>
</evidence>
<feature type="domain" description="Flagellin C-terminal" evidence="6">
    <location>
        <begin position="348"/>
        <end position="428"/>
    </location>
</feature>